<dbReference type="PANTHER" id="PTHR24106">
    <property type="entry name" value="NACHT, LRR AND CARD DOMAINS-CONTAINING"/>
    <property type="match status" value="1"/>
</dbReference>
<dbReference type="Gene3D" id="3.80.10.10">
    <property type="entry name" value="Ribonuclease Inhibitor"/>
    <property type="match status" value="1"/>
</dbReference>
<evidence type="ECO:0000256" key="7">
    <source>
        <dbReference type="ARBA" id="ARBA00023125"/>
    </source>
</evidence>
<dbReference type="GO" id="GO:0005524">
    <property type="term" value="F:ATP binding"/>
    <property type="evidence" value="ECO:0007669"/>
    <property type="project" value="UniProtKB-KW"/>
</dbReference>
<keyword evidence="5" id="KW-0547">Nucleotide-binding</keyword>
<feature type="region of interest" description="Disordered" evidence="8">
    <location>
        <begin position="596"/>
        <end position="636"/>
    </location>
</feature>
<dbReference type="Pfam" id="PF13516">
    <property type="entry name" value="LRR_6"/>
    <property type="match status" value="3"/>
</dbReference>
<evidence type="ECO:0000256" key="8">
    <source>
        <dbReference type="SAM" id="MobiDB-lite"/>
    </source>
</evidence>
<proteinExistence type="predicted"/>
<comment type="caution">
    <text evidence="11">The sequence shown here is derived from an EMBL/GenBank/DDBJ whole genome shotgun (WGS) entry which is preliminary data.</text>
</comment>
<dbReference type="InterPro" id="IPR010998">
    <property type="entry name" value="Integrase_recombinase_N"/>
</dbReference>
<dbReference type="Gene3D" id="1.10.150.130">
    <property type="match status" value="1"/>
</dbReference>
<feature type="domain" description="NOD1/2 winged helix" evidence="10">
    <location>
        <begin position="106"/>
        <end position="166"/>
    </location>
</feature>
<evidence type="ECO:0000313" key="12">
    <source>
        <dbReference type="Proteomes" id="UP001460270"/>
    </source>
</evidence>
<feature type="compositionally biased region" description="Low complexity" evidence="8">
    <location>
        <begin position="612"/>
        <end position="631"/>
    </location>
</feature>
<evidence type="ECO:0000259" key="10">
    <source>
        <dbReference type="Pfam" id="PF17779"/>
    </source>
</evidence>
<keyword evidence="4" id="KW-0677">Repeat</keyword>
<dbReference type="SMART" id="SM00368">
    <property type="entry name" value="LRR_RI"/>
    <property type="match status" value="6"/>
</dbReference>
<evidence type="ECO:0000313" key="11">
    <source>
        <dbReference type="EMBL" id="KAK7930434.1"/>
    </source>
</evidence>
<dbReference type="Proteomes" id="UP001460270">
    <property type="component" value="Unassembled WGS sequence"/>
</dbReference>
<keyword evidence="7" id="KW-0238">DNA-binding</keyword>
<dbReference type="Pfam" id="PF17776">
    <property type="entry name" value="NLRC4_HD2"/>
    <property type="match status" value="1"/>
</dbReference>
<sequence length="1087" mass="117892">MVTEVRGFTDPQKKQYFMKRFRHEADTIISHIKTSRSLHIMCHMPIFCWIAATVLEHVLKSRERGELPKTLTQMYIHFLVVQAKAKNVKYEEGSGTDPHWSPETRKMVESLGKLAFEQLQKGNLIFYESDLRECGLDAAAASVYSGVFTQVFREEPGLYQDKVYCFIHLSVQEFLAALHVHLTFVNSGINLLSEEQATLWTIIFSSKSEQFYQTAVDQALQSPNGHLDLFLRFLLGLSLSTNQSLLQGLLTQTGSSSQTNQKTAEYIKQKLREDVSAEKSINLFHCLNELNDRSLLKQIQKSLRSGRLSKGGLSPAQWSALAFILLSSEEVLDQFELKKFCASEEALLRLLPVVKASNKALLSSCNLSERSCEALSSVLSSQSSSLRVLDLSHNELKDSGLKMLCVGLKSPHCKLEQLRLSRCLVSEEGCAALSSVLSSQSSSLRVLDLSHNELKDSGLKMLCVGLKSPHCKLEQLRLSGCLVSEEGCAALASALRSNPSHLRELDLSYNHPGDTGVKLLSALQEDPLCSLDTLRQGAQAHTKVVLDHISILGFVVNRAKISLHPAKVMCYLGLQLDSLSTRAVSLCRETVSALPEGSSCSERGASPVPSDPITSGIDGSGPPSGSAGPTAHETPPAVVLPSQVAPSARQKEMAEAPNARKDIQFWTDPVLLSQGVRLGCVPHYTEVFTDASLSGWGGVLGQCSTGDTWSLAHQCPGDGGNRGNQISLAPQESGGDPPRGQHSPPFLEGPAHPRHSQRRRRQNVQGRSSPRQMEPSPWVAAQVWQQFDYPVTDLFASAENALCPCGSHSDQGTSLLWASTRWRTDFGRGVFFMPFLPSGSSLHCSTESGETGYNPGCGPGQSKCQVVPGLGVHGAGGTLAPPGLARHADSGPGSPLLTSNPRPQALGLEAERGRWLGLDLPSAVVSTIQGARAPSTIRAYRLRWQLFATWCAERSVDPLSCPIQEILGFLQGLLVKGRSASTLGVFASAIASGHTGFGGFSAHNHPLIKRFLRGALRLNPPSRHSTAPWDLQVVLEGLLGPPFKPLNCAELSCLSFKTALLLALASAKEGGGTMRTLHPSFLLVLQQ</sequence>
<dbReference type="SUPFAM" id="SSF52047">
    <property type="entry name" value="RNI-like"/>
    <property type="match status" value="1"/>
</dbReference>
<evidence type="ECO:0000256" key="1">
    <source>
        <dbReference type="ARBA" id="ARBA00004496"/>
    </source>
</evidence>
<feature type="region of interest" description="Disordered" evidence="8">
    <location>
        <begin position="714"/>
        <end position="777"/>
    </location>
</feature>
<dbReference type="GO" id="GO:0005737">
    <property type="term" value="C:cytoplasm"/>
    <property type="evidence" value="ECO:0007669"/>
    <property type="project" value="UniProtKB-SubCell"/>
</dbReference>
<dbReference type="GO" id="GO:0003677">
    <property type="term" value="F:DNA binding"/>
    <property type="evidence" value="ECO:0007669"/>
    <property type="project" value="UniProtKB-KW"/>
</dbReference>
<dbReference type="InterPro" id="IPR041075">
    <property type="entry name" value="NOD1/2_WH"/>
</dbReference>
<evidence type="ECO:0000259" key="9">
    <source>
        <dbReference type="Pfam" id="PF17776"/>
    </source>
</evidence>
<feature type="compositionally biased region" description="Basic residues" evidence="8">
    <location>
        <begin position="752"/>
        <end position="762"/>
    </location>
</feature>
<evidence type="ECO:0000256" key="2">
    <source>
        <dbReference type="ARBA" id="ARBA00022490"/>
    </source>
</evidence>
<dbReference type="EMBL" id="JBBPFD010000004">
    <property type="protein sequence ID" value="KAK7930434.1"/>
    <property type="molecule type" value="Genomic_DNA"/>
</dbReference>
<dbReference type="InterPro" id="IPR041267">
    <property type="entry name" value="NLRP_HD2"/>
</dbReference>
<keyword evidence="2" id="KW-0963">Cytoplasm</keyword>
<dbReference type="InterPro" id="IPR001611">
    <property type="entry name" value="Leu-rich_rpt"/>
</dbReference>
<name>A0AAW0PPE7_9GOBI</name>
<reference evidence="12" key="1">
    <citation type="submission" date="2024-04" db="EMBL/GenBank/DDBJ databases">
        <title>Salinicola lusitanus LLJ914,a marine bacterium isolated from the Okinawa Trough.</title>
        <authorList>
            <person name="Li J."/>
        </authorList>
    </citation>
    <scope>NUCLEOTIDE SEQUENCE [LARGE SCALE GENOMIC DNA]</scope>
</reference>
<evidence type="ECO:0000256" key="4">
    <source>
        <dbReference type="ARBA" id="ARBA00022737"/>
    </source>
</evidence>
<dbReference type="SUPFAM" id="SSF47823">
    <property type="entry name" value="lambda integrase-like, N-terminal domain"/>
    <property type="match status" value="1"/>
</dbReference>
<keyword evidence="3" id="KW-0433">Leucine-rich repeat</keyword>
<accession>A0AAW0PPE7</accession>
<evidence type="ECO:0000256" key="6">
    <source>
        <dbReference type="ARBA" id="ARBA00022840"/>
    </source>
</evidence>
<dbReference type="FunFam" id="3.80.10.10:FF:000100">
    <property type="entry name" value="Si:dkey-11n14.1"/>
    <property type="match status" value="1"/>
</dbReference>
<protein>
    <submittedName>
        <fullName evidence="11">Uncharacterized protein</fullName>
    </submittedName>
</protein>
<dbReference type="Pfam" id="PF17779">
    <property type="entry name" value="WHD_NOD2"/>
    <property type="match status" value="1"/>
</dbReference>
<dbReference type="PROSITE" id="PS51450">
    <property type="entry name" value="LRR"/>
    <property type="match status" value="2"/>
</dbReference>
<keyword evidence="6" id="KW-0067">ATP-binding</keyword>
<feature type="region of interest" description="Disordered" evidence="8">
    <location>
        <begin position="881"/>
        <end position="901"/>
    </location>
</feature>
<comment type="subcellular location">
    <subcellularLocation>
        <location evidence="1">Cytoplasm</location>
    </subcellularLocation>
</comment>
<dbReference type="InterPro" id="IPR032675">
    <property type="entry name" value="LRR_dom_sf"/>
</dbReference>
<keyword evidence="12" id="KW-1185">Reference proteome</keyword>
<gene>
    <name evidence="11" type="ORF">WMY93_006829</name>
</gene>
<feature type="domain" description="NACHT LRR and PYD" evidence="9">
    <location>
        <begin position="168"/>
        <end position="298"/>
    </location>
</feature>
<evidence type="ECO:0000256" key="5">
    <source>
        <dbReference type="ARBA" id="ARBA00022741"/>
    </source>
</evidence>
<dbReference type="AlphaFoldDB" id="A0AAW0PPE7"/>
<dbReference type="InterPro" id="IPR051261">
    <property type="entry name" value="NLR"/>
</dbReference>
<organism evidence="11 12">
    <name type="scientific">Mugilogobius chulae</name>
    <name type="common">yellowstripe goby</name>
    <dbReference type="NCBI Taxonomy" id="88201"/>
    <lineage>
        <taxon>Eukaryota</taxon>
        <taxon>Metazoa</taxon>
        <taxon>Chordata</taxon>
        <taxon>Craniata</taxon>
        <taxon>Vertebrata</taxon>
        <taxon>Euteleostomi</taxon>
        <taxon>Actinopterygii</taxon>
        <taxon>Neopterygii</taxon>
        <taxon>Teleostei</taxon>
        <taxon>Neoteleostei</taxon>
        <taxon>Acanthomorphata</taxon>
        <taxon>Gobiaria</taxon>
        <taxon>Gobiiformes</taxon>
        <taxon>Gobioidei</taxon>
        <taxon>Gobiidae</taxon>
        <taxon>Gobionellinae</taxon>
        <taxon>Mugilogobius</taxon>
    </lineage>
</organism>
<evidence type="ECO:0000256" key="3">
    <source>
        <dbReference type="ARBA" id="ARBA00022614"/>
    </source>
</evidence>